<sequence>MLQTPPGEPSNTRQRQRTITNESSNLGITESTVTNPFVANAQSLSPFNRSRFARIQNVSQERRRTNPNFATVRLSEANITVPPSPPPAVTGFSNLPSIDSLRRLYVTTGRGRASNRPSSPSAHIQNPIEEAEEHDEEEPNQGEEHSEHGEDNNHNPQPSGDPGDDSGDDGGDGGGGPGGPPGGGPPGGGPPDGPDGPPGNPRNPDGNINNPNNPENIAMGLMTSMLTTLQGLSSVMGKVGNGDGSSKAKLRDPDVFDGSEPRKLQSFLASLALIFAE</sequence>
<feature type="compositionally biased region" description="Polar residues" evidence="1">
    <location>
        <begin position="115"/>
        <end position="124"/>
    </location>
</feature>
<evidence type="ECO:0000313" key="2">
    <source>
        <dbReference type="EMBL" id="KAJ3780570.1"/>
    </source>
</evidence>
<dbReference type="AlphaFoldDB" id="A0AA38KLA6"/>
<feature type="region of interest" description="Disordered" evidence="1">
    <location>
        <begin position="1"/>
        <end position="30"/>
    </location>
</feature>
<feature type="compositionally biased region" description="Pro residues" evidence="1">
    <location>
        <begin position="178"/>
        <end position="201"/>
    </location>
</feature>
<comment type="caution">
    <text evidence="2">The sequence shown here is derived from an EMBL/GenBank/DDBJ whole genome shotgun (WGS) entry which is preliminary data.</text>
</comment>
<feature type="compositionally biased region" description="Acidic residues" evidence="1">
    <location>
        <begin position="129"/>
        <end position="141"/>
    </location>
</feature>
<evidence type="ECO:0000313" key="3">
    <source>
        <dbReference type="Proteomes" id="UP001163798"/>
    </source>
</evidence>
<proteinExistence type="predicted"/>
<dbReference type="Proteomes" id="UP001163798">
    <property type="component" value="Unassembled WGS sequence"/>
</dbReference>
<feature type="compositionally biased region" description="Basic and acidic residues" evidence="1">
    <location>
        <begin position="142"/>
        <end position="153"/>
    </location>
</feature>
<feature type="compositionally biased region" description="Acidic residues" evidence="1">
    <location>
        <begin position="162"/>
        <end position="171"/>
    </location>
</feature>
<reference evidence="2" key="1">
    <citation type="submission" date="2022-08" db="EMBL/GenBank/DDBJ databases">
        <authorList>
            <consortium name="DOE Joint Genome Institute"/>
            <person name="Min B."/>
            <person name="Riley R."/>
            <person name="Sierra-Patev S."/>
            <person name="Naranjo-Ortiz M."/>
            <person name="Looney B."/>
            <person name="Konkel Z."/>
            <person name="Slot J.C."/>
            <person name="Sakamoto Y."/>
            <person name="Steenwyk J.L."/>
            <person name="Rokas A."/>
            <person name="Carro J."/>
            <person name="Camarero S."/>
            <person name="Ferreira P."/>
            <person name="Molpeceres G."/>
            <person name="Ruiz-Duenas F.J."/>
            <person name="Serrano A."/>
            <person name="Henrissat B."/>
            <person name="Drula E."/>
            <person name="Hughes K.W."/>
            <person name="Mata J.L."/>
            <person name="Ishikawa N.K."/>
            <person name="Vargas-Isla R."/>
            <person name="Ushijima S."/>
            <person name="Smith C.A."/>
            <person name="Ahrendt S."/>
            <person name="Andreopoulos W."/>
            <person name="He G."/>
            <person name="Labutti K."/>
            <person name="Lipzen A."/>
            <person name="Ng V."/>
            <person name="Sandor L."/>
            <person name="Barry K."/>
            <person name="Martinez A.T."/>
            <person name="Xiao Y."/>
            <person name="Gibbons J.G."/>
            <person name="Terashima K."/>
            <person name="Hibbett D.S."/>
            <person name="Grigoriev I.V."/>
        </authorList>
    </citation>
    <scope>NUCLEOTIDE SEQUENCE</scope>
    <source>
        <strain evidence="2">TFB10291</strain>
    </source>
</reference>
<accession>A0AA38KLA6</accession>
<keyword evidence="3" id="KW-1185">Reference proteome</keyword>
<name>A0AA38KLA6_9AGAR</name>
<feature type="region of interest" description="Disordered" evidence="1">
    <location>
        <begin position="237"/>
        <end position="256"/>
    </location>
</feature>
<feature type="region of interest" description="Disordered" evidence="1">
    <location>
        <begin position="109"/>
        <end position="217"/>
    </location>
</feature>
<feature type="compositionally biased region" description="Low complexity" evidence="1">
    <location>
        <begin position="202"/>
        <end position="214"/>
    </location>
</feature>
<evidence type="ECO:0000256" key="1">
    <source>
        <dbReference type="SAM" id="MobiDB-lite"/>
    </source>
</evidence>
<gene>
    <name evidence="2" type="ORF">GGU10DRAFT_380459</name>
</gene>
<organism evidence="2 3">
    <name type="scientific">Lentinula aff. detonsa</name>
    <dbReference type="NCBI Taxonomy" id="2804958"/>
    <lineage>
        <taxon>Eukaryota</taxon>
        <taxon>Fungi</taxon>
        <taxon>Dikarya</taxon>
        <taxon>Basidiomycota</taxon>
        <taxon>Agaricomycotina</taxon>
        <taxon>Agaricomycetes</taxon>
        <taxon>Agaricomycetidae</taxon>
        <taxon>Agaricales</taxon>
        <taxon>Marasmiineae</taxon>
        <taxon>Omphalotaceae</taxon>
        <taxon>Lentinula</taxon>
    </lineage>
</organism>
<dbReference type="EMBL" id="MU793699">
    <property type="protein sequence ID" value="KAJ3780570.1"/>
    <property type="molecule type" value="Genomic_DNA"/>
</dbReference>
<protein>
    <submittedName>
        <fullName evidence="2">Uncharacterized protein</fullName>
    </submittedName>
</protein>